<reference evidence="2 3" key="1">
    <citation type="journal article" date="2015" name="Genome Announc.">
        <title>Genome Sequence of Mushroom Soft-Rot Pathogen Janthinobacterium agaricidamnosum.</title>
        <authorList>
            <person name="Graupner K."/>
            <person name="Lackner G."/>
            <person name="Hertweck C."/>
        </authorList>
    </citation>
    <scope>NUCLEOTIDE SEQUENCE [LARGE SCALE GENOMIC DNA]</scope>
    <source>
        <strain evidence="3">NBRC 102515 / DSM 9628</strain>
    </source>
</reference>
<evidence type="ECO:0000313" key="3">
    <source>
        <dbReference type="Proteomes" id="UP000027604"/>
    </source>
</evidence>
<organism evidence="2 3">
    <name type="scientific">Janthinobacterium agaricidamnosum NBRC 102515 = DSM 9628</name>
    <dbReference type="NCBI Taxonomy" id="1349767"/>
    <lineage>
        <taxon>Bacteria</taxon>
        <taxon>Pseudomonadati</taxon>
        <taxon>Pseudomonadota</taxon>
        <taxon>Betaproteobacteria</taxon>
        <taxon>Burkholderiales</taxon>
        <taxon>Oxalobacteraceae</taxon>
        <taxon>Janthinobacterium</taxon>
    </lineage>
</organism>
<dbReference type="STRING" id="1349767.GJA_460"/>
<evidence type="ECO:0000259" key="1">
    <source>
        <dbReference type="PROSITE" id="PS51186"/>
    </source>
</evidence>
<dbReference type="eggNOG" id="COG3393">
    <property type="taxonomic scope" value="Bacteria"/>
</dbReference>
<dbReference type="AlphaFoldDB" id="W0V0J9"/>
<dbReference type="GO" id="GO:0016747">
    <property type="term" value="F:acyltransferase activity, transferring groups other than amino-acyl groups"/>
    <property type="evidence" value="ECO:0007669"/>
    <property type="project" value="InterPro"/>
</dbReference>
<accession>W0V0J9</accession>
<dbReference type="PROSITE" id="PS51186">
    <property type="entry name" value="GNAT"/>
    <property type="match status" value="1"/>
</dbReference>
<dbReference type="CDD" id="cd04301">
    <property type="entry name" value="NAT_SF"/>
    <property type="match status" value="1"/>
</dbReference>
<dbReference type="Proteomes" id="UP000027604">
    <property type="component" value="Chromosome I"/>
</dbReference>
<dbReference type="EMBL" id="HG322949">
    <property type="protein sequence ID" value="CDG81120.1"/>
    <property type="molecule type" value="Genomic_DNA"/>
</dbReference>
<dbReference type="PATRIC" id="fig|1349767.4.peg.2172"/>
<dbReference type="SUPFAM" id="SSF55729">
    <property type="entry name" value="Acyl-CoA N-acyltransferases (Nat)"/>
    <property type="match status" value="1"/>
</dbReference>
<dbReference type="Gene3D" id="3.40.630.30">
    <property type="match status" value="1"/>
</dbReference>
<dbReference type="InterPro" id="IPR013653">
    <property type="entry name" value="GCN5-like_dom"/>
</dbReference>
<protein>
    <submittedName>
        <fullName evidence="2">Acetyltransferase family protein</fullName>
    </submittedName>
</protein>
<dbReference type="InterPro" id="IPR000182">
    <property type="entry name" value="GNAT_dom"/>
</dbReference>
<keyword evidence="3" id="KW-1185">Reference proteome</keyword>
<dbReference type="Pfam" id="PF08445">
    <property type="entry name" value="FR47"/>
    <property type="match status" value="1"/>
</dbReference>
<dbReference type="HOGENOM" id="CLU_085660_0_0_4"/>
<dbReference type="KEGG" id="jag:GJA_460"/>
<dbReference type="RefSeq" id="WP_038488296.1">
    <property type="nucleotide sequence ID" value="NZ_BCTH01000023.1"/>
</dbReference>
<gene>
    <name evidence="2" type="ORF">GJA_460</name>
</gene>
<keyword evidence="2" id="KW-0808">Transferase</keyword>
<proteinExistence type="predicted"/>
<evidence type="ECO:0000313" key="2">
    <source>
        <dbReference type="EMBL" id="CDG81120.1"/>
    </source>
</evidence>
<sequence length="226" mass="24027">MTEHPLDNAVWQALTTRQAHLALGGPKARRYPAHISPFAGLPDTSAASFEALAGLVAAGQHVVLPLAERIEAAPGFDIVHRGLVDQMVGGGEPVWSGAARCLLLGEAELEQMIALAQLTQPGPFDTGTAQLGRFAGIKMDGQLLAMAGERMCLDGYTEISAVCVHPGHRGHGYAAELVIDAAQAIRQAGRIPCLHVYSDNLGAIALYRKLGFSTRRTLHLAVLQRQ</sequence>
<name>W0V0J9_9BURK</name>
<dbReference type="InterPro" id="IPR016181">
    <property type="entry name" value="Acyl_CoA_acyltransferase"/>
</dbReference>
<feature type="domain" description="N-acetyltransferase" evidence="1">
    <location>
        <begin position="99"/>
        <end position="226"/>
    </location>
</feature>